<gene>
    <name evidence="2" type="ORF">E7Z59_12070</name>
</gene>
<dbReference type="EMBL" id="SSMC01000003">
    <property type="protein sequence ID" value="THD66847.1"/>
    <property type="molecule type" value="Genomic_DNA"/>
</dbReference>
<reference evidence="2 3" key="1">
    <citation type="submission" date="2019-04" db="EMBL/GenBank/DDBJ databases">
        <title>Draft genome sequence of Robertkochia marina CC-AMO-30D.</title>
        <authorList>
            <person name="Hameed A."/>
            <person name="Lin S.-Y."/>
            <person name="Shahina M."/>
            <person name="Lai W.-A."/>
            <person name="Young C.-C."/>
        </authorList>
    </citation>
    <scope>NUCLEOTIDE SEQUENCE [LARGE SCALE GENOMIC DNA]</scope>
    <source>
        <strain evidence="2 3">CC-AMO-30D</strain>
    </source>
</reference>
<organism evidence="2 3">
    <name type="scientific">Robertkochia marina</name>
    <dbReference type="NCBI Taxonomy" id="1227945"/>
    <lineage>
        <taxon>Bacteria</taxon>
        <taxon>Pseudomonadati</taxon>
        <taxon>Bacteroidota</taxon>
        <taxon>Flavobacteriia</taxon>
        <taxon>Flavobacteriales</taxon>
        <taxon>Flavobacteriaceae</taxon>
        <taxon>Robertkochia</taxon>
    </lineage>
</organism>
<keyword evidence="3" id="KW-1185">Reference proteome</keyword>
<name>A0A4S3M1A3_9FLAO</name>
<accession>A0A4S3M1A3</accession>
<proteinExistence type="predicted"/>
<evidence type="ECO:0000256" key="1">
    <source>
        <dbReference type="SAM" id="Phobius"/>
    </source>
</evidence>
<evidence type="ECO:0000313" key="3">
    <source>
        <dbReference type="Proteomes" id="UP000305939"/>
    </source>
</evidence>
<keyword evidence="1" id="KW-1133">Transmembrane helix</keyword>
<dbReference type="OrthoDB" id="1448061at2"/>
<keyword evidence="1" id="KW-0812">Transmembrane</keyword>
<keyword evidence="1" id="KW-0472">Membrane</keyword>
<dbReference type="AlphaFoldDB" id="A0A4S3M1A3"/>
<evidence type="ECO:0000313" key="2">
    <source>
        <dbReference type="EMBL" id="THD66847.1"/>
    </source>
</evidence>
<comment type="caution">
    <text evidence="2">The sequence shown here is derived from an EMBL/GenBank/DDBJ whole genome shotgun (WGS) entry which is preliminary data.</text>
</comment>
<sequence>MKLLSFILIIIGAILVFMFNNEQPWHIYMKILGFVMMMYGLYKSTILWVKENPREDQDKSKQNGEE</sequence>
<feature type="transmembrane region" description="Helical" evidence="1">
    <location>
        <begin position="28"/>
        <end position="49"/>
    </location>
</feature>
<dbReference type="Proteomes" id="UP000305939">
    <property type="component" value="Unassembled WGS sequence"/>
</dbReference>
<protein>
    <submittedName>
        <fullName evidence="2">Uncharacterized protein</fullName>
    </submittedName>
</protein>